<dbReference type="AlphaFoldDB" id="A0A7X1J8I7"/>
<dbReference type="Pfam" id="PF02687">
    <property type="entry name" value="FtsX"/>
    <property type="match status" value="1"/>
</dbReference>
<organism evidence="10 11">
    <name type="scientific">Streptomyces cupreus</name>
    <dbReference type="NCBI Taxonomy" id="2759956"/>
    <lineage>
        <taxon>Bacteria</taxon>
        <taxon>Bacillati</taxon>
        <taxon>Actinomycetota</taxon>
        <taxon>Actinomycetes</taxon>
        <taxon>Kitasatosporales</taxon>
        <taxon>Streptomycetaceae</taxon>
        <taxon>Streptomyces</taxon>
    </lineage>
</organism>
<gene>
    <name evidence="10" type="ORF">H4N64_32270</name>
</gene>
<dbReference type="InterPro" id="IPR050250">
    <property type="entry name" value="Macrolide_Exporter_MacB"/>
</dbReference>
<dbReference type="Proteomes" id="UP000584670">
    <property type="component" value="Unassembled WGS sequence"/>
</dbReference>
<dbReference type="InterPro" id="IPR025857">
    <property type="entry name" value="MacB_PCD"/>
</dbReference>
<name>A0A7X1J8I7_9ACTN</name>
<evidence type="ECO:0000256" key="7">
    <source>
        <dbReference type="SAM" id="Phobius"/>
    </source>
</evidence>
<protein>
    <submittedName>
        <fullName evidence="10">ABC transporter permease</fullName>
    </submittedName>
</protein>
<feature type="transmembrane region" description="Helical" evidence="7">
    <location>
        <begin position="23"/>
        <end position="43"/>
    </location>
</feature>
<evidence type="ECO:0000256" key="4">
    <source>
        <dbReference type="ARBA" id="ARBA00022989"/>
    </source>
</evidence>
<evidence type="ECO:0000256" key="6">
    <source>
        <dbReference type="ARBA" id="ARBA00038076"/>
    </source>
</evidence>
<sequence>MNSALPLLSSAWRELRVHRVRSLLAGLSVVIGVAALVAVVAMGDLGRAAVQEQVERTVGRPATLSVDLTANGEQTASRTSVDDNAEWIRTLGVRALSRVESRQVQLDAVEPSSAGPLGTTVMGVDAGYGSVKRMDLLAGQWLPEGTPAPWAPPLYLNAEAAAHFGGEHEALGSRLSLAADLPTQGIVLGVVDDSRGEPVAYTDIRSLRKWYSESTAPETAEILMTVRPADTEQVTSAVLHHLGAAGLTGGERVHRVDDFASYERILKLLQAVLGAIAGISLVTGGIGLMNLTLSQIQSRVHEFGVRRAFGASQSHIFAIILWESVILTAVSSLLGTVLSAGIFNAVLATVPEFSGGIQFPVTAALIGSSAAVLIGVASALVPALRAARLDIIRAIRT</sequence>
<evidence type="ECO:0000256" key="2">
    <source>
        <dbReference type="ARBA" id="ARBA00022475"/>
    </source>
</evidence>
<evidence type="ECO:0000256" key="5">
    <source>
        <dbReference type="ARBA" id="ARBA00023136"/>
    </source>
</evidence>
<feature type="transmembrane region" description="Helical" evidence="7">
    <location>
        <begin position="314"/>
        <end position="343"/>
    </location>
</feature>
<proteinExistence type="inferred from homology"/>
<keyword evidence="11" id="KW-1185">Reference proteome</keyword>
<evidence type="ECO:0000256" key="1">
    <source>
        <dbReference type="ARBA" id="ARBA00004651"/>
    </source>
</evidence>
<evidence type="ECO:0000259" key="9">
    <source>
        <dbReference type="Pfam" id="PF12704"/>
    </source>
</evidence>
<dbReference type="PANTHER" id="PTHR30572">
    <property type="entry name" value="MEMBRANE COMPONENT OF TRANSPORTER-RELATED"/>
    <property type="match status" value="1"/>
</dbReference>
<reference evidence="10 11" key="1">
    <citation type="submission" date="2020-08" db="EMBL/GenBank/DDBJ databases">
        <title>Streptomyces sp. PSKA01 genome sequencing and assembly.</title>
        <authorList>
            <person name="Mandal S."/>
            <person name="Maiti P.K."/>
            <person name="Das P."/>
        </authorList>
    </citation>
    <scope>NUCLEOTIDE SEQUENCE [LARGE SCALE GENOMIC DNA]</scope>
    <source>
        <strain evidence="10 11">PSKA01</strain>
    </source>
</reference>
<dbReference type="RefSeq" id="WP_186285983.1">
    <property type="nucleotide sequence ID" value="NZ_JACMSF010000045.1"/>
</dbReference>
<keyword evidence="5 7" id="KW-0472">Membrane</keyword>
<evidence type="ECO:0000256" key="3">
    <source>
        <dbReference type="ARBA" id="ARBA00022692"/>
    </source>
</evidence>
<keyword evidence="2" id="KW-1003">Cell membrane</keyword>
<feature type="domain" description="MacB-like periplasmic core" evidence="9">
    <location>
        <begin position="22"/>
        <end position="237"/>
    </location>
</feature>
<dbReference type="EMBL" id="JACMSF010000045">
    <property type="protein sequence ID" value="MBC2906150.1"/>
    <property type="molecule type" value="Genomic_DNA"/>
</dbReference>
<dbReference type="Pfam" id="PF12704">
    <property type="entry name" value="MacB_PCD"/>
    <property type="match status" value="1"/>
</dbReference>
<feature type="domain" description="ABC3 transporter permease C-terminal" evidence="8">
    <location>
        <begin position="275"/>
        <end position="390"/>
    </location>
</feature>
<keyword evidence="4 7" id="KW-1133">Transmembrane helix</keyword>
<comment type="similarity">
    <text evidence="6">Belongs to the ABC-4 integral membrane protein family.</text>
</comment>
<evidence type="ECO:0000259" key="8">
    <source>
        <dbReference type="Pfam" id="PF02687"/>
    </source>
</evidence>
<dbReference type="GO" id="GO:0005886">
    <property type="term" value="C:plasma membrane"/>
    <property type="evidence" value="ECO:0007669"/>
    <property type="project" value="UniProtKB-SubCell"/>
</dbReference>
<feature type="transmembrane region" description="Helical" evidence="7">
    <location>
        <begin position="363"/>
        <end position="384"/>
    </location>
</feature>
<evidence type="ECO:0000313" key="11">
    <source>
        <dbReference type="Proteomes" id="UP000584670"/>
    </source>
</evidence>
<keyword evidence="3 7" id="KW-0812">Transmembrane</keyword>
<dbReference type="PANTHER" id="PTHR30572:SF4">
    <property type="entry name" value="ABC TRANSPORTER PERMEASE YTRF"/>
    <property type="match status" value="1"/>
</dbReference>
<comment type="caution">
    <text evidence="10">The sequence shown here is derived from an EMBL/GenBank/DDBJ whole genome shotgun (WGS) entry which is preliminary data.</text>
</comment>
<dbReference type="InterPro" id="IPR003838">
    <property type="entry name" value="ABC3_permease_C"/>
</dbReference>
<accession>A0A7X1J8I7</accession>
<feature type="transmembrane region" description="Helical" evidence="7">
    <location>
        <begin position="268"/>
        <end position="293"/>
    </location>
</feature>
<comment type="subcellular location">
    <subcellularLocation>
        <location evidence="1">Cell membrane</location>
        <topology evidence="1">Multi-pass membrane protein</topology>
    </subcellularLocation>
</comment>
<dbReference type="GO" id="GO:0022857">
    <property type="term" value="F:transmembrane transporter activity"/>
    <property type="evidence" value="ECO:0007669"/>
    <property type="project" value="TreeGrafter"/>
</dbReference>
<evidence type="ECO:0000313" key="10">
    <source>
        <dbReference type="EMBL" id="MBC2906150.1"/>
    </source>
</evidence>